<dbReference type="InterPro" id="IPR005146">
    <property type="entry name" value="B3/B4_tRNA-bd"/>
</dbReference>
<dbReference type="STRING" id="1781255.BH720_15120"/>
<evidence type="ECO:0000256" key="2">
    <source>
        <dbReference type="ARBA" id="ARBA00008653"/>
    </source>
</evidence>
<evidence type="ECO:0000259" key="19">
    <source>
        <dbReference type="PROSITE" id="PS51483"/>
    </source>
</evidence>
<dbReference type="SMART" id="SM00873">
    <property type="entry name" value="B3_4"/>
    <property type="match status" value="1"/>
</dbReference>
<keyword evidence="5 16" id="KW-0820">tRNA-binding</keyword>
<dbReference type="PANTHER" id="PTHR10947:SF0">
    <property type="entry name" value="PHENYLALANINE--TRNA LIGASE BETA SUBUNIT"/>
    <property type="match status" value="1"/>
</dbReference>
<dbReference type="Gene3D" id="3.30.930.10">
    <property type="entry name" value="Bira Bifunctional Protein, Domain 2"/>
    <property type="match status" value="1"/>
</dbReference>
<dbReference type="PROSITE" id="PS50886">
    <property type="entry name" value="TRBD"/>
    <property type="match status" value="1"/>
</dbReference>
<dbReference type="GO" id="GO:0000287">
    <property type="term" value="F:magnesium ion binding"/>
    <property type="evidence" value="ECO:0007669"/>
    <property type="project" value="UniProtKB-UniRule"/>
</dbReference>
<evidence type="ECO:0000256" key="11">
    <source>
        <dbReference type="ARBA" id="ARBA00022884"/>
    </source>
</evidence>
<dbReference type="Pfam" id="PF03147">
    <property type="entry name" value="FDX-ACB"/>
    <property type="match status" value="1"/>
</dbReference>
<evidence type="ECO:0000256" key="12">
    <source>
        <dbReference type="ARBA" id="ARBA00022917"/>
    </source>
</evidence>
<dbReference type="GO" id="GO:0000049">
    <property type="term" value="F:tRNA binding"/>
    <property type="evidence" value="ECO:0007669"/>
    <property type="project" value="UniProtKB-UniRule"/>
</dbReference>
<evidence type="ECO:0000259" key="18">
    <source>
        <dbReference type="PROSITE" id="PS51447"/>
    </source>
</evidence>
<feature type="binding site" evidence="15">
    <location>
        <position position="480"/>
    </location>
    <ligand>
        <name>Mg(2+)</name>
        <dbReference type="ChEBI" id="CHEBI:18420"/>
        <note>shared with alpha subunit</note>
    </ligand>
</feature>
<dbReference type="RefSeq" id="WP_069968054.1">
    <property type="nucleotide sequence ID" value="NZ_CM124774.1"/>
</dbReference>
<evidence type="ECO:0000256" key="10">
    <source>
        <dbReference type="ARBA" id="ARBA00022842"/>
    </source>
</evidence>
<evidence type="ECO:0000256" key="8">
    <source>
        <dbReference type="ARBA" id="ARBA00022741"/>
    </source>
</evidence>
<evidence type="ECO:0000256" key="4">
    <source>
        <dbReference type="ARBA" id="ARBA00022490"/>
    </source>
</evidence>
<dbReference type="Gene3D" id="3.30.56.10">
    <property type="match status" value="2"/>
</dbReference>
<dbReference type="InterPro" id="IPR041616">
    <property type="entry name" value="PheRS_beta_core"/>
</dbReference>
<dbReference type="InterPro" id="IPR020825">
    <property type="entry name" value="Phe-tRNA_synthase-like_B3/B4"/>
</dbReference>
<evidence type="ECO:0000256" key="16">
    <source>
        <dbReference type="PROSITE-ProRule" id="PRU00209"/>
    </source>
</evidence>
<comment type="subcellular location">
    <subcellularLocation>
        <location evidence="1 15">Cytoplasm</location>
    </subcellularLocation>
</comment>
<proteinExistence type="inferred from homology"/>
<evidence type="ECO:0000256" key="15">
    <source>
        <dbReference type="HAMAP-Rule" id="MF_00283"/>
    </source>
</evidence>
<keyword evidence="10 15" id="KW-0460">Magnesium</keyword>
<dbReference type="Gene3D" id="3.50.40.10">
    <property type="entry name" value="Phenylalanyl-trna Synthetase, Chain B, domain 3"/>
    <property type="match status" value="1"/>
</dbReference>
<gene>
    <name evidence="15" type="primary">pheT</name>
    <name evidence="20" type="ORF">BH720_15120</name>
</gene>
<dbReference type="EC" id="6.1.1.20" evidence="15"/>
<dbReference type="InterPro" id="IPR036690">
    <property type="entry name" value="Fdx_antiC-bd_sf"/>
</dbReference>
<keyword evidence="13 15" id="KW-0030">Aminoacyl-tRNA synthetase</keyword>
<evidence type="ECO:0000256" key="3">
    <source>
        <dbReference type="ARBA" id="ARBA00011209"/>
    </source>
</evidence>
<dbReference type="SMART" id="SM00874">
    <property type="entry name" value="B5"/>
    <property type="match status" value="1"/>
</dbReference>
<comment type="similarity">
    <text evidence="2 15">Belongs to the phenylalanyl-tRNA synthetase beta subunit family. Type 1 subfamily.</text>
</comment>
<evidence type="ECO:0000256" key="13">
    <source>
        <dbReference type="ARBA" id="ARBA00023146"/>
    </source>
</evidence>
<keyword evidence="7 15" id="KW-0479">Metal-binding</keyword>
<keyword evidence="8 15" id="KW-0547">Nucleotide-binding</keyword>
<reference evidence="20" key="1">
    <citation type="submission" date="2016-09" db="EMBL/GenBank/DDBJ databases">
        <title>Draft genome of thermotolerant cyanobacterium Desertifilum sp. strain IPPAS B-1220.</title>
        <authorList>
            <person name="Sinetova M.A."/>
            <person name="Bolakhan K."/>
            <person name="Zayadan B.K."/>
            <person name="Mironov K.S."/>
            <person name="Ustinova V."/>
            <person name="Kupriyanova E.V."/>
            <person name="Sidorov R.A."/>
            <person name="Skrypnik A.N."/>
            <person name="Gogoleva N.E."/>
            <person name="Gogolev Y.V."/>
            <person name="Los D.A."/>
        </authorList>
    </citation>
    <scope>NUCLEOTIDE SEQUENCE [LARGE SCALE GENOMIC DNA]</scope>
    <source>
        <strain evidence="20">IPPAS B-1220</strain>
    </source>
</reference>
<dbReference type="Pfam" id="PF17759">
    <property type="entry name" value="tRNA_synthFbeta"/>
    <property type="match status" value="1"/>
</dbReference>
<evidence type="ECO:0000256" key="7">
    <source>
        <dbReference type="ARBA" id="ARBA00022723"/>
    </source>
</evidence>
<dbReference type="FunFam" id="3.30.70.380:FF:000001">
    <property type="entry name" value="Phenylalanine--tRNA ligase beta subunit"/>
    <property type="match status" value="1"/>
</dbReference>
<feature type="domain" description="FDX-ACB" evidence="18">
    <location>
        <begin position="720"/>
        <end position="818"/>
    </location>
</feature>
<dbReference type="SUPFAM" id="SSF55681">
    <property type="entry name" value="Class II aaRS and biotin synthetases"/>
    <property type="match status" value="1"/>
</dbReference>
<keyword evidence="12 15" id="KW-0648">Protein biosynthesis</keyword>
<name>A0A1E5QIA8_9CYAN</name>
<feature type="binding site" evidence="15">
    <location>
        <position position="483"/>
    </location>
    <ligand>
        <name>Mg(2+)</name>
        <dbReference type="ChEBI" id="CHEBI:18420"/>
        <note>shared with alpha subunit</note>
    </ligand>
</feature>
<comment type="catalytic activity">
    <reaction evidence="14 15">
        <text>tRNA(Phe) + L-phenylalanine + ATP = L-phenylalanyl-tRNA(Phe) + AMP + diphosphate + H(+)</text>
        <dbReference type="Rhea" id="RHEA:19413"/>
        <dbReference type="Rhea" id="RHEA-COMP:9668"/>
        <dbReference type="Rhea" id="RHEA-COMP:9699"/>
        <dbReference type="ChEBI" id="CHEBI:15378"/>
        <dbReference type="ChEBI" id="CHEBI:30616"/>
        <dbReference type="ChEBI" id="CHEBI:33019"/>
        <dbReference type="ChEBI" id="CHEBI:58095"/>
        <dbReference type="ChEBI" id="CHEBI:78442"/>
        <dbReference type="ChEBI" id="CHEBI:78531"/>
        <dbReference type="ChEBI" id="CHEBI:456215"/>
        <dbReference type="EC" id="6.1.1.20"/>
    </reaction>
</comment>
<dbReference type="InterPro" id="IPR009061">
    <property type="entry name" value="DNA-bd_dom_put_sf"/>
</dbReference>
<dbReference type="GO" id="GO:0006432">
    <property type="term" value="P:phenylalanyl-tRNA aminoacylation"/>
    <property type="evidence" value="ECO:0007669"/>
    <property type="project" value="UniProtKB-UniRule"/>
</dbReference>
<dbReference type="InterPro" id="IPR005147">
    <property type="entry name" value="tRNA_synthase_B5-dom"/>
</dbReference>
<dbReference type="InterPro" id="IPR045060">
    <property type="entry name" value="Phe-tRNA-ligase_IIc_bsu"/>
</dbReference>
<comment type="cofactor">
    <cofactor evidence="15">
        <name>Mg(2+)</name>
        <dbReference type="ChEBI" id="CHEBI:18420"/>
    </cofactor>
    <text evidence="15">Binds 2 magnesium ions per tetramer.</text>
</comment>
<dbReference type="GO" id="GO:0009328">
    <property type="term" value="C:phenylalanine-tRNA ligase complex"/>
    <property type="evidence" value="ECO:0007669"/>
    <property type="project" value="TreeGrafter"/>
</dbReference>
<feature type="binding site" evidence="15">
    <location>
        <position position="474"/>
    </location>
    <ligand>
        <name>Mg(2+)</name>
        <dbReference type="ChEBI" id="CHEBI:18420"/>
        <note>shared with alpha subunit</note>
    </ligand>
</feature>
<dbReference type="CDD" id="cd02796">
    <property type="entry name" value="tRNA_bind_bactPheRS"/>
    <property type="match status" value="1"/>
</dbReference>
<dbReference type="PANTHER" id="PTHR10947">
    <property type="entry name" value="PHENYLALANYL-TRNA SYNTHETASE BETA CHAIN AND LEUCINE-RICH REPEAT-CONTAINING PROTEIN 47"/>
    <property type="match status" value="1"/>
</dbReference>
<evidence type="ECO:0000256" key="9">
    <source>
        <dbReference type="ARBA" id="ARBA00022840"/>
    </source>
</evidence>
<dbReference type="Pfam" id="PF01588">
    <property type="entry name" value="tRNA_bind"/>
    <property type="match status" value="1"/>
</dbReference>
<evidence type="ECO:0000256" key="1">
    <source>
        <dbReference type="ARBA" id="ARBA00004496"/>
    </source>
</evidence>
<feature type="domain" description="B5" evidence="19">
    <location>
        <begin position="411"/>
        <end position="496"/>
    </location>
</feature>
<evidence type="ECO:0000256" key="5">
    <source>
        <dbReference type="ARBA" id="ARBA00022555"/>
    </source>
</evidence>
<keyword evidence="11 16" id="KW-0694">RNA-binding</keyword>
<dbReference type="Gene3D" id="2.40.50.140">
    <property type="entry name" value="Nucleic acid-binding proteins"/>
    <property type="match status" value="1"/>
</dbReference>
<dbReference type="Pfam" id="PF03483">
    <property type="entry name" value="B3_4"/>
    <property type="match status" value="1"/>
</dbReference>
<evidence type="ECO:0000256" key="6">
    <source>
        <dbReference type="ARBA" id="ARBA00022598"/>
    </source>
</evidence>
<dbReference type="GO" id="GO:0005524">
    <property type="term" value="F:ATP binding"/>
    <property type="evidence" value="ECO:0007669"/>
    <property type="project" value="UniProtKB-UniRule"/>
</dbReference>
<dbReference type="GO" id="GO:0004826">
    <property type="term" value="F:phenylalanine-tRNA ligase activity"/>
    <property type="evidence" value="ECO:0007669"/>
    <property type="project" value="UniProtKB-UniRule"/>
</dbReference>
<dbReference type="SUPFAM" id="SSF50249">
    <property type="entry name" value="Nucleic acid-binding proteins"/>
    <property type="match status" value="1"/>
</dbReference>
<keyword evidence="9 15" id="KW-0067">ATP-binding</keyword>
<evidence type="ECO:0000313" key="20">
    <source>
        <dbReference type="EMBL" id="OEJ74307.1"/>
    </source>
</evidence>
<evidence type="ECO:0000259" key="17">
    <source>
        <dbReference type="PROSITE" id="PS50886"/>
    </source>
</evidence>
<dbReference type="InterPro" id="IPR045864">
    <property type="entry name" value="aa-tRNA-synth_II/BPL/LPL"/>
</dbReference>
<dbReference type="Pfam" id="PF03484">
    <property type="entry name" value="B5"/>
    <property type="match status" value="1"/>
</dbReference>
<protein>
    <recommendedName>
        <fullName evidence="15">Phenylalanine--tRNA ligase beta subunit</fullName>
        <ecNumber evidence="15">6.1.1.20</ecNumber>
    </recommendedName>
    <alternativeName>
        <fullName evidence="15">Phenylalanyl-tRNA synthetase beta subunit</fullName>
        <shortName evidence="15">PheRS</shortName>
    </alternativeName>
</protein>
<dbReference type="SUPFAM" id="SSF54991">
    <property type="entry name" value="Anticodon-binding domain of PheRS"/>
    <property type="match status" value="1"/>
</dbReference>
<evidence type="ECO:0000256" key="14">
    <source>
        <dbReference type="ARBA" id="ARBA00049255"/>
    </source>
</evidence>
<dbReference type="EMBL" id="MJGC01000067">
    <property type="protein sequence ID" value="OEJ74307.1"/>
    <property type="molecule type" value="Genomic_DNA"/>
</dbReference>
<accession>A0A1E5QIA8</accession>
<dbReference type="SMART" id="SM00896">
    <property type="entry name" value="FDX-ACB"/>
    <property type="match status" value="1"/>
</dbReference>
<keyword evidence="4 15" id="KW-0963">Cytoplasm</keyword>
<feature type="binding site" evidence="15">
    <location>
        <position position="484"/>
    </location>
    <ligand>
        <name>Mg(2+)</name>
        <dbReference type="ChEBI" id="CHEBI:18420"/>
        <note>shared with alpha subunit</note>
    </ligand>
</feature>
<dbReference type="PROSITE" id="PS51483">
    <property type="entry name" value="B5"/>
    <property type="match status" value="1"/>
</dbReference>
<dbReference type="SUPFAM" id="SSF56037">
    <property type="entry name" value="PheT/TilS domain"/>
    <property type="match status" value="1"/>
</dbReference>
<dbReference type="InterPro" id="IPR005121">
    <property type="entry name" value="Fdx_antiC-bd"/>
</dbReference>
<dbReference type="HAMAP" id="MF_00283">
    <property type="entry name" value="Phe_tRNA_synth_beta1"/>
    <property type="match status" value="1"/>
</dbReference>
<feature type="domain" description="TRNA-binding" evidence="17">
    <location>
        <begin position="39"/>
        <end position="150"/>
    </location>
</feature>
<dbReference type="AlphaFoldDB" id="A0A1E5QIA8"/>
<dbReference type="FunFam" id="2.40.50.140:FF:000045">
    <property type="entry name" value="Phenylalanine--tRNA ligase beta subunit"/>
    <property type="match status" value="1"/>
</dbReference>
<comment type="subunit">
    <text evidence="3 15">Tetramer of two alpha and two beta subunits.</text>
</comment>
<dbReference type="Gene3D" id="3.30.70.380">
    <property type="entry name" value="Ferrodoxin-fold anticodon-binding domain"/>
    <property type="match status" value="1"/>
</dbReference>
<dbReference type="NCBIfam" id="TIGR00472">
    <property type="entry name" value="pheT_bact"/>
    <property type="match status" value="1"/>
</dbReference>
<dbReference type="InterPro" id="IPR033714">
    <property type="entry name" value="tRNA_bind_bactPheRS"/>
</dbReference>
<dbReference type="InterPro" id="IPR004532">
    <property type="entry name" value="Phe-tRNA-ligase_IIc_bsu_bact"/>
</dbReference>
<organism evidence="20">
    <name type="scientific">Desertifilum tharense IPPAS B-1220</name>
    <dbReference type="NCBI Taxonomy" id="1781255"/>
    <lineage>
        <taxon>Bacteria</taxon>
        <taxon>Bacillati</taxon>
        <taxon>Cyanobacteriota</taxon>
        <taxon>Cyanophyceae</taxon>
        <taxon>Desertifilales</taxon>
        <taxon>Desertifilaceae</taxon>
        <taxon>Desertifilum</taxon>
    </lineage>
</organism>
<dbReference type="NCBIfam" id="NF045760">
    <property type="entry name" value="YtpR"/>
    <property type="match status" value="1"/>
</dbReference>
<keyword evidence="6 15" id="KW-0436">Ligase</keyword>
<comment type="caution">
    <text evidence="20">The sequence shown here is derived from an EMBL/GenBank/DDBJ whole genome shotgun (WGS) entry which is preliminary data.</text>
</comment>
<sequence length="819" mass="90854">MRISLNWLRELVDITLSPEELAQTLTMAGFEVEDIEDRRTWADGVVVGRILEAEPHPNADKLRVCQVDVGEKEPLNIVCGASNARAGILVAVATVGTYLPTIDLKIKPTKLRGVRSEGMICSLSELGLEKQSEGIHIFTQDALALGTDVRSLLGLDDVILDLTSTANRADALSMVGVAREVAALTGGALHLPEIPETTIAGNHEDLNMEILEKVACPAYIGTLIEGIKIAPSPEWLQSRLLAAGVRPINNVVDATNYILLEWGQPLHAFDRDRLQTVTGEAHLTIGVRFANTGETLKTLDGQARTLQPQTLLITANDRPVALAGVMGGEETEVYEGTTRILLEAALFDPLSIRRSARTQGLRTEASARYERGVNQAELEVACRRAIALIQEVAAGVPTTQAVADARPDKSAWTRAIELRQERIHQVLGQVEVEDNTIDIPARDIERILTALGCQLESVKKGVWRVTVPPYRYRDLEREIDLIEEIARLYGYDRFCETLPVAGEPGYLPLEEIVTRRLREAFRAAGLTEVLHYSYAVTKTRSDRQIHISNPLFTEYSSLRTELLSGLIQAFQYNLEQGNGPLNGFEIGRVFSADEDGLLETEALAGIIGGDPSQGKWTRSGRDLPMTWYEAKGILESVFQRLGLPTIEYQPNRQDERLHPGRTASLWLQGERLGNFGQLHPQLRQELGLPDAVYGFELELETIYTYFDREESLRPLFKPFSTYPAADRDIAFFAPVDVSVADIQKVVVKAAREKGGESLLESVELFDEYRGEHVVEGQRSLAFRLVYRGSDRTLTDAEVEPLHQKVRDALVEKFGVSLRS</sequence>
<dbReference type="SUPFAM" id="SSF46955">
    <property type="entry name" value="Putative DNA-binding domain"/>
    <property type="match status" value="1"/>
</dbReference>
<dbReference type="InterPro" id="IPR002547">
    <property type="entry name" value="tRNA-bd_dom"/>
</dbReference>
<dbReference type="CDD" id="cd00769">
    <property type="entry name" value="PheRS_beta_core"/>
    <property type="match status" value="1"/>
</dbReference>
<dbReference type="FunFam" id="3.50.40.10:FF:000001">
    <property type="entry name" value="Phenylalanine--tRNA ligase beta subunit"/>
    <property type="match status" value="1"/>
</dbReference>
<dbReference type="OrthoDB" id="9805455at2"/>
<dbReference type="PROSITE" id="PS51447">
    <property type="entry name" value="FDX_ACB"/>
    <property type="match status" value="1"/>
</dbReference>
<dbReference type="InterPro" id="IPR012340">
    <property type="entry name" value="NA-bd_OB-fold"/>
</dbReference>